<dbReference type="PANTHER" id="PTHR18460:SF3">
    <property type="entry name" value="TELO2-INTERACTING PROTEIN 1 HOMOLOG"/>
    <property type="match status" value="1"/>
</dbReference>
<dbReference type="GO" id="GO:0005737">
    <property type="term" value="C:cytoplasm"/>
    <property type="evidence" value="ECO:0007669"/>
    <property type="project" value="TreeGrafter"/>
</dbReference>
<dbReference type="InterPro" id="IPR049362">
    <property type="entry name" value="TTI1_rpt"/>
</dbReference>
<dbReference type="EMBL" id="JAFEKC020000013">
    <property type="protein sequence ID" value="KAK0511447.1"/>
    <property type="molecule type" value="Genomic_DNA"/>
</dbReference>
<name>A0AA39QY93_9LECA</name>
<dbReference type="InterPro" id="IPR016024">
    <property type="entry name" value="ARM-type_fold"/>
</dbReference>
<sequence length="805" mass="88549">MEEPRIKAFRALKPPCVELSQIALQYKAKKTNSKDVIKSLENLLETLRTVSQQSDALDSKLAEYAFFPLSHIFRDTKDLPVRAVELALQCLQILISKGWRANLLSDLAKQFLILLSFLAGGSATDAKVKEVNEELGTAAFDCLTALFEATKGSFLGSKVVSSQDVPVLGHAVIVMLDGVLDGPSLRVRLAALNALDNLISGITDDEALKNVFPGIVSSLTKALSPRAGAKPSFRVMTASLAALTKVLCKVINDDKNENINNGQSEAVAVIKMEENLDESKSWVTATAAQVKMALANIIPLRYHERSEVRTAFFQLCMSVIQHCRRSLSQSMPMLLDTLIVLRSQSSEAEKFNIFALDSLLAADADLLEILKSSLHDWIVGLPRVMQANDDTRKRRTIEQISTAFKILQNQDIRLDVLNDSITANLRASVSAAIQESSQLMRPVSESSLEFGQLMQPKNAKPQSMSFSPILFNESSSRDTVTALQNLAVQLKDLPISTSLQQGLTNTLRNTSGDEQLASLWLSLQLLNSALSEMSAMDQFLDRPPEHGAQEQFLDNVYSFSLDVLGNSTFEDEDRWKLQCLALETVALQAQHQKYDFRPELVDALYPILERLGSNNSTLQHHAMTCLNLVSTACSYSDPATLIIDNADYLVNAIALKLNTFDVSPQAPQVLVMMIKLCGSSLIPYLDDLVESIFSILACYHGYPALVSSLFSVLNTIVEEASKTPTPIITSTQNRDSLRPKIYKPITIPALASLLRSNLEQSTRPLSPPPSTLPEQEQENKDPTGEEVEPRSSTPPPPPLQKPTPS</sequence>
<dbReference type="InterPro" id="IPR057566">
    <property type="entry name" value="TPR_TTI1_N"/>
</dbReference>
<gene>
    <name evidence="3" type="ORF">JMJ35_006020</name>
</gene>
<feature type="compositionally biased region" description="Basic and acidic residues" evidence="1">
    <location>
        <begin position="777"/>
        <end position="789"/>
    </location>
</feature>
<evidence type="ECO:0000259" key="2">
    <source>
        <dbReference type="Pfam" id="PF24173"/>
    </source>
</evidence>
<dbReference type="Pfam" id="PF21547">
    <property type="entry name" value="TTI1"/>
    <property type="match status" value="1"/>
</dbReference>
<comment type="caution">
    <text evidence="3">The sequence shown here is derived from an EMBL/GenBank/DDBJ whole genome shotgun (WGS) entry which is preliminary data.</text>
</comment>
<dbReference type="SUPFAM" id="SSF48371">
    <property type="entry name" value="ARM repeat"/>
    <property type="match status" value="1"/>
</dbReference>
<dbReference type="Gene3D" id="1.25.10.10">
    <property type="entry name" value="Leucine-rich Repeat Variant"/>
    <property type="match status" value="2"/>
</dbReference>
<evidence type="ECO:0000313" key="3">
    <source>
        <dbReference type="EMBL" id="KAK0511447.1"/>
    </source>
</evidence>
<dbReference type="Proteomes" id="UP001166286">
    <property type="component" value="Unassembled WGS sequence"/>
</dbReference>
<reference evidence="3" key="1">
    <citation type="submission" date="2023-03" db="EMBL/GenBank/DDBJ databases">
        <title>Complete genome of Cladonia borealis.</title>
        <authorList>
            <person name="Park H."/>
        </authorList>
    </citation>
    <scope>NUCLEOTIDE SEQUENCE</scope>
    <source>
        <strain evidence="3">ANT050790</strain>
    </source>
</reference>
<dbReference type="InterPro" id="IPR011989">
    <property type="entry name" value="ARM-like"/>
</dbReference>
<evidence type="ECO:0000256" key="1">
    <source>
        <dbReference type="SAM" id="MobiDB-lite"/>
    </source>
</evidence>
<evidence type="ECO:0000313" key="4">
    <source>
        <dbReference type="Proteomes" id="UP001166286"/>
    </source>
</evidence>
<protein>
    <recommendedName>
        <fullName evidence="2">TTI1 N-terminal TPR domain-containing protein</fullName>
    </recommendedName>
</protein>
<keyword evidence="4" id="KW-1185">Reference proteome</keyword>
<dbReference type="PANTHER" id="PTHR18460">
    <property type="entry name" value="TEL2 INTERACTING PROTEIN 1 TTI1 FAMILY MEMBER"/>
    <property type="match status" value="1"/>
</dbReference>
<dbReference type="Pfam" id="PF24173">
    <property type="entry name" value="TPR_TTI1_N"/>
    <property type="match status" value="1"/>
</dbReference>
<feature type="region of interest" description="Disordered" evidence="1">
    <location>
        <begin position="758"/>
        <end position="805"/>
    </location>
</feature>
<feature type="compositionally biased region" description="Pro residues" evidence="1">
    <location>
        <begin position="792"/>
        <end position="805"/>
    </location>
</feature>
<proteinExistence type="predicted"/>
<dbReference type="AlphaFoldDB" id="A0AA39QY93"/>
<organism evidence="3 4">
    <name type="scientific">Cladonia borealis</name>
    <dbReference type="NCBI Taxonomy" id="184061"/>
    <lineage>
        <taxon>Eukaryota</taxon>
        <taxon>Fungi</taxon>
        <taxon>Dikarya</taxon>
        <taxon>Ascomycota</taxon>
        <taxon>Pezizomycotina</taxon>
        <taxon>Lecanoromycetes</taxon>
        <taxon>OSLEUM clade</taxon>
        <taxon>Lecanoromycetidae</taxon>
        <taxon>Lecanorales</taxon>
        <taxon>Lecanorineae</taxon>
        <taxon>Cladoniaceae</taxon>
        <taxon>Cladonia</taxon>
    </lineage>
</organism>
<dbReference type="InterPro" id="IPR052587">
    <property type="entry name" value="TELO2-interacting_protein_1"/>
</dbReference>
<feature type="domain" description="TTI1 N-terminal TPR" evidence="2">
    <location>
        <begin position="9"/>
        <end position="342"/>
    </location>
</feature>
<accession>A0AA39QY93</accession>